<feature type="modified residue" description="4-aspartylphosphate" evidence="3">
    <location>
        <position position="56"/>
    </location>
</feature>
<dbReference type="Pfam" id="PF00196">
    <property type="entry name" value="GerE"/>
    <property type="match status" value="1"/>
</dbReference>
<dbReference type="SUPFAM" id="SSF52172">
    <property type="entry name" value="CheY-like"/>
    <property type="match status" value="1"/>
</dbReference>
<gene>
    <name evidence="7" type="ORF">BLEM_1928</name>
</gene>
<dbReference type="RefSeq" id="WP_083570279.1">
    <property type="nucleotide sequence ID" value="NZ_BDIS01000025.1"/>
</dbReference>
<dbReference type="SMART" id="SM00448">
    <property type="entry name" value="REC"/>
    <property type="match status" value="1"/>
</dbReference>
<protein>
    <submittedName>
        <fullName evidence="7">DNA-binding response regulator</fullName>
    </submittedName>
</protein>
<feature type="region of interest" description="Disordered" evidence="4">
    <location>
        <begin position="141"/>
        <end position="185"/>
    </location>
</feature>
<dbReference type="InterPro" id="IPR036388">
    <property type="entry name" value="WH-like_DNA-bd_sf"/>
</dbReference>
<dbReference type="EMBL" id="MWWX01000017">
    <property type="protein sequence ID" value="OZG60239.1"/>
    <property type="molecule type" value="Genomic_DNA"/>
</dbReference>
<dbReference type="AlphaFoldDB" id="A0A261FM63"/>
<evidence type="ECO:0000256" key="2">
    <source>
        <dbReference type="ARBA" id="ARBA00023125"/>
    </source>
</evidence>
<dbReference type="InterPro" id="IPR016032">
    <property type="entry name" value="Sig_transdc_resp-reg_C-effctor"/>
</dbReference>
<dbReference type="InterPro" id="IPR001789">
    <property type="entry name" value="Sig_transdc_resp-reg_receiver"/>
</dbReference>
<dbReference type="PROSITE" id="PS50043">
    <property type="entry name" value="HTH_LUXR_2"/>
    <property type="match status" value="1"/>
</dbReference>
<dbReference type="PROSITE" id="PS00622">
    <property type="entry name" value="HTH_LUXR_1"/>
    <property type="match status" value="1"/>
</dbReference>
<dbReference type="Gene3D" id="3.40.50.2300">
    <property type="match status" value="1"/>
</dbReference>
<keyword evidence="8" id="KW-1185">Reference proteome</keyword>
<dbReference type="InterPro" id="IPR011006">
    <property type="entry name" value="CheY-like_superfamily"/>
</dbReference>
<dbReference type="CDD" id="cd06170">
    <property type="entry name" value="LuxR_C_like"/>
    <property type="match status" value="1"/>
</dbReference>
<evidence type="ECO:0000313" key="7">
    <source>
        <dbReference type="EMBL" id="OZG60239.1"/>
    </source>
</evidence>
<dbReference type="Pfam" id="PF00072">
    <property type="entry name" value="Response_reg"/>
    <property type="match status" value="1"/>
</dbReference>
<dbReference type="GO" id="GO:0003677">
    <property type="term" value="F:DNA binding"/>
    <property type="evidence" value="ECO:0007669"/>
    <property type="project" value="UniProtKB-KW"/>
</dbReference>
<dbReference type="SMART" id="SM00421">
    <property type="entry name" value="HTH_LUXR"/>
    <property type="match status" value="1"/>
</dbReference>
<evidence type="ECO:0000256" key="3">
    <source>
        <dbReference type="PROSITE-ProRule" id="PRU00169"/>
    </source>
</evidence>
<reference evidence="7 8" key="1">
    <citation type="journal article" date="2017" name="BMC Genomics">
        <title>Comparative genomic and phylogenomic analyses of the Bifidobacteriaceae family.</title>
        <authorList>
            <person name="Lugli G.A."/>
            <person name="Milani C."/>
            <person name="Turroni F."/>
            <person name="Duranti S."/>
            <person name="Mancabelli L."/>
            <person name="Mangifesta M."/>
            <person name="Ferrario C."/>
            <person name="Modesto M."/>
            <person name="Mattarelli P."/>
            <person name="Jiri K."/>
            <person name="van Sinderen D."/>
            <person name="Ventura M."/>
        </authorList>
    </citation>
    <scope>NUCLEOTIDE SEQUENCE [LARGE SCALE GENOMIC DNA]</scope>
    <source>
        <strain evidence="7 8">DSM 28807</strain>
    </source>
</reference>
<dbReference type="PANTHER" id="PTHR43214">
    <property type="entry name" value="TWO-COMPONENT RESPONSE REGULATOR"/>
    <property type="match status" value="1"/>
</dbReference>
<dbReference type="InterPro" id="IPR058245">
    <property type="entry name" value="NreC/VraR/RcsB-like_REC"/>
</dbReference>
<evidence type="ECO:0000259" key="5">
    <source>
        <dbReference type="PROSITE" id="PS50043"/>
    </source>
</evidence>
<dbReference type="STRING" id="1603886.GCA_001895165_01863"/>
<comment type="caution">
    <text evidence="7">The sequence shown here is derived from an EMBL/GenBank/DDBJ whole genome shotgun (WGS) entry which is preliminary data.</text>
</comment>
<accession>A0A261FM63</accession>
<dbReference type="GO" id="GO:0006355">
    <property type="term" value="P:regulation of DNA-templated transcription"/>
    <property type="evidence" value="ECO:0007669"/>
    <property type="project" value="InterPro"/>
</dbReference>
<evidence type="ECO:0000313" key="8">
    <source>
        <dbReference type="Proteomes" id="UP000216352"/>
    </source>
</evidence>
<proteinExistence type="predicted"/>
<dbReference type="InterPro" id="IPR000792">
    <property type="entry name" value="Tscrpt_reg_LuxR_C"/>
</dbReference>
<dbReference type="OrthoDB" id="9808843at2"/>
<dbReference type="PANTHER" id="PTHR43214:SF43">
    <property type="entry name" value="TWO-COMPONENT RESPONSE REGULATOR"/>
    <property type="match status" value="1"/>
</dbReference>
<keyword evidence="1 3" id="KW-0597">Phosphoprotein</keyword>
<dbReference type="GO" id="GO:0000160">
    <property type="term" value="P:phosphorelay signal transduction system"/>
    <property type="evidence" value="ECO:0007669"/>
    <property type="project" value="InterPro"/>
</dbReference>
<organism evidence="7 8">
    <name type="scientific">Bifidobacterium lemurum</name>
    <dbReference type="NCBI Taxonomy" id="1603886"/>
    <lineage>
        <taxon>Bacteria</taxon>
        <taxon>Bacillati</taxon>
        <taxon>Actinomycetota</taxon>
        <taxon>Actinomycetes</taxon>
        <taxon>Bifidobacteriales</taxon>
        <taxon>Bifidobacteriaceae</taxon>
        <taxon>Bifidobacterium</taxon>
    </lineage>
</organism>
<feature type="domain" description="Response regulatory" evidence="6">
    <location>
        <begin position="2"/>
        <end position="121"/>
    </location>
</feature>
<evidence type="ECO:0000256" key="4">
    <source>
        <dbReference type="SAM" id="MobiDB-lite"/>
    </source>
</evidence>
<dbReference type="PRINTS" id="PR00038">
    <property type="entry name" value="HTHLUXR"/>
</dbReference>
<dbReference type="CDD" id="cd17535">
    <property type="entry name" value="REC_NarL-like"/>
    <property type="match status" value="1"/>
</dbReference>
<feature type="domain" description="HTH luxR-type" evidence="5">
    <location>
        <begin position="192"/>
        <end position="257"/>
    </location>
</feature>
<keyword evidence="2 7" id="KW-0238">DNA-binding</keyword>
<feature type="compositionally biased region" description="Polar residues" evidence="4">
    <location>
        <begin position="150"/>
        <end position="165"/>
    </location>
</feature>
<dbReference type="Gene3D" id="1.10.10.10">
    <property type="entry name" value="Winged helix-like DNA-binding domain superfamily/Winged helix DNA-binding domain"/>
    <property type="match status" value="1"/>
</dbReference>
<name>A0A261FM63_9BIFI</name>
<dbReference type="Proteomes" id="UP000216352">
    <property type="component" value="Unassembled WGS sequence"/>
</dbReference>
<evidence type="ECO:0000256" key="1">
    <source>
        <dbReference type="ARBA" id="ARBA00022553"/>
    </source>
</evidence>
<dbReference type="SUPFAM" id="SSF46894">
    <property type="entry name" value="C-terminal effector domain of the bipartite response regulators"/>
    <property type="match status" value="1"/>
</dbReference>
<evidence type="ECO:0000259" key="6">
    <source>
        <dbReference type="PROSITE" id="PS50110"/>
    </source>
</evidence>
<dbReference type="InterPro" id="IPR039420">
    <property type="entry name" value="WalR-like"/>
</dbReference>
<sequence length="277" mass="29729">MKVAIADDDAIVCSSLTTIFQATGVAQVAWTAADGAEALERYRSGPAMRPDVMLIDIQMPGMDGLEAARRMLDFDKAARILFLTTFADKSYIDEAMALGAKGYLIKQDVASVAPAVQAVMAGQIVLGAEVLGKLTGVGAERSVENDGRSPLSQSESSAGTHNTPSVRAGNDNAGGRSRDITINGGDSATDKDLRLLHSLSDRERDVAALVAEGFDNREIAAQLFLSEGTVRNRISNILDKLHLSNRTQLAILWLRQTSHKTIPSNRPCDPFNHPKRA</sequence>
<dbReference type="PROSITE" id="PS50110">
    <property type="entry name" value="RESPONSE_REGULATORY"/>
    <property type="match status" value="1"/>
</dbReference>